<dbReference type="CDD" id="cd05483">
    <property type="entry name" value="retropepsin_like_bacteria"/>
    <property type="match status" value="1"/>
</dbReference>
<dbReference type="GO" id="GO:0006508">
    <property type="term" value="P:proteolysis"/>
    <property type="evidence" value="ECO:0007669"/>
    <property type="project" value="InterPro"/>
</dbReference>
<evidence type="ECO:0000259" key="3">
    <source>
        <dbReference type="PROSITE" id="PS50175"/>
    </source>
</evidence>
<proteinExistence type="predicted"/>
<dbReference type="PROSITE" id="PS50175">
    <property type="entry name" value="ASP_PROT_RETROV"/>
    <property type="match status" value="1"/>
</dbReference>
<dbReference type="PROSITE" id="PS50106">
    <property type="entry name" value="PDZ"/>
    <property type="match status" value="1"/>
</dbReference>
<dbReference type="InterPro" id="IPR021109">
    <property type="entry name" value="Peptidase_aspartic_dom_sf"/>
</dbReference>
<name>A0A451FSC1_9FLAO</name>
<dbReference type="InterPro" id="IPR041489">
    <property type="entry name" value="PDZ_6"/>
</dbReference>
<organism evidence="4 5">
    <name type="scientific">Aequorivita ciconiae</name>
    <dbReference type="NCBI Taxonomy" id="2494375"/>
    <lineage>
        <taxon>Bacteria</taxon>
        <taxon>Pseudomonadati</taxon>
        <taxon>Bacteroidota</taxon>
        <taxon>Flavobacteriia</taxon>
        <taxon>Flavobacteriales</taxon>
        <taxon>Flavobacteriaceae</taxon>
        <taxon>Aequorivita</taxon>
    </lineage>
</organism>
<keyword evidence="5" id="KW-1185">Reference proteome</keyword>
<dbReference type="InterPro" id="IPR034122">
    <property type="entry name" value="Retropepsin-like_bacterial"/>
</dbReference>
<evidence type="ECO:0000256" key="1">
    <source>
        <dbReference type="ARBA" id="ARBA00022801"/>
    </source>
</evidence>
<reference evidence="4 5" key="1">
    <citation type="submission" date="2019-01" db="EMBL/GenBank/DDBJ databases">
        <title>Complete genome sequencing of Aequorivita sp. H23M31.</title>
        <authorList>
            <person name="Bae J.-W."/>
        </authorList>
    </citation>
    <scope>NUCLEOTIDE SEQUENCE [LARGE SCALE GENOMIC DNA]</scope>
    <source>
        <strain evidence="4 5">H23M31</strain>
    </source>
</reference>
<dbReference type="InterPro" id="IPR036034">
    <property type="entry name" value="PDZ_sf"/>
</dbReference>
<dbReference type="Pfam" id="PF17820">
    <property type="entry name" value="PDZ_6"/>
    <property type="match status" value="1"/>
</dbReference>
<evidence type="ECO:0000313" key="4">
    <source>
        <dbReference type="EMBL" id="QAA80293.1"/>
    </source>
</evidence>
<dbReference type="RefSeq" id="WP_128248694.1">
    <property type="nucleotide sequence ID" value="NZ_CP034951.1"/>
</dbReference>
<dbReference type="InterPro" id="IPR001995">
    <property type="entry name" value="Peptidase_A2_cat"/>
</dbReference>
<dbReference type="SMART" id="SM00228">
    <property type="entry name" value="PDZ"/>
    <property type="match status" value="1"/>
</dbReference>
<keyword evidence="1" id="KW-0378">Hydrolase</keyword>
<feature type="domain" description="Peptidase A2" evidence="3">
    <location>
        <begin position="55"/>
        <end position="91"/>
    </location>
</feature>
<evidence type="ECO:0000313" key="5">
    <source>
        <dbReference type="Proteomes" id="UP000285517"/>
    </source>
</evidence>
<gene>
    <name evidence="4" type="ORF">EI546_00430</name>
</gene>
<dbReference type="AlphaFoldDB" id="A0A451FSC1"/>
<accession>A0A451FSC1</accession>
<dbReference type="SUPFAM" id="SSF50156">
    <property type="entry name" value="PDZ domain-like"/>
    <property type="match status" value="1"/>
</dbReference>
<dbReference type="GO" id="GO:0004190">
    <property type="term" value="F:aspartic-type endopeptidase activity"/>
    <property type="evidence" value="ECO:0007669"/>
    <property type="project" value="InterPro"/>
</dbReference>
<sequence>MFKGSIICILFLWLTFPVFGQAGFHLKDNKKRSRIPFELVNNLPIIKVNINGSYFSFILDTGVKSTILFSTENVDSFQKRPTVPVRMLGLGPNGYLYATKSKNNIIKVGNAVDNNHEVYFIFDSSLNFSPRMGIPINGILGNDFFRNFVVKINYSSRSIVIYDPKRYSRNKCNKCEDLPLRFINGKPYIDIKIGERSVTLLVDSGNSDVLWLFDENDFVKEDPKNYFYDFLGLGLGGDIYGNRARVPVLSFGDFQLEQVLTSFPDEDAIAKARLVENRDGSVGGGFLSRFDITFNYPQAIMQLKKNTRFDEPFNYNMSGITLEQSGTDWLIDKLQFSLVPRYVVVNVRDGSPAQIAGVQKGDIVLSINGKPNYTYKLYDLINLFSTQEGRKIILNVKRGMHFKTIRFSLKRVF</sequence>
<dbReference type="InterPro" id="IPR001478">
    <property type="entry name" value="PDZ"/>
</dbReference>
<protein>
    <submittedName>
        <fullName evidence="4">PDZ domain-containing protein</fullName>
    </submittedName>
</protein>
<evidence type="ECO:0000259" key="2">
    <source>
        <dbReference type="PROSITE" id="PS50106"/>
    </source>
</evidence>
<dbReference type="Gene3D" id="2.40.70.10">
    <property type="entry name" value="Acid Proteases"/>
    <property type="match status" value="2"/>
</dbReference>
<dbReference type="Proteomes" id="UP000285517">
    <property type="component" value="Chromosome"/>
</dbReference>
<dbReference type="KEGG" id="aev:EI546_00430"/>
<dbReference type="EMBL" id="CP034951">
    <property type="protein sequence ID" value="QAA80293.1"/>
    <property type="molecule type" value="Genomic_DNA"/>
</dbReference>
<dbReference type="OrthoDB" id="3521766at2"/>
<dbReference type="Gene3D" id="2.30.42.10">
    <property type="match status" value="1"/>
</dbReference>
<dbReference type="SUPFAM" id="SSF50630">
    <property type="entry name" value="Acid proteases"/>
    <property type="match status" value="1"/>
</dbReference>
<feature type="domain" description="PDZ" evidence="2">
    <location>
        <begin position="319"/>
        <end position="408"/>
    </location>
</feature>
<dbReference type="Pfam" id="PF13650">
    <property type="entry name" value="Asp_protease_2"/>
    <property type="match status" value="1"/>
</dbReference>